<evidence type="ECO:0000256" key="3">
    <source>
        <dbReference type="ARBA" id="ARBA00022729"/>
    </source>
</evidence>
<dbReference type="InterPro" id="IPR001320">
    <property type="entry name" value="Iontro_rcpt_C"/>
</dbReference>
<dbReference type="Pfam" id="PF00497">
    <property type="entry name" value="SBP_bac_3"/>
    <property type="match status" value="1"/>
</dbReference>
<dbReference type="InterPro" id="IPR018313">
    <property type="entry name" value="SBP_3_CS"/>
</dbReference>
<dbReference type="PANTHER" id="PTHR35936">
    <property type="entry name" value="MEMBRANE-BOUND LYTIC MUREIN TRANSGLYCOSYLASE F"/>
    <property type="match status" value="1"/>
</dbReference>
<dbReference type="Proteomes" id="UP000294292">
    <property type="component" value="Chromosome"/>
</dbReference>
<sequence length="268" mass="29415">MRKVLFGIISALLILFLAACGAESTDQKSGSTEGKETEKSALDEIKERGTLTMAMGGKYPPFNFINKENELDGFDVDIGKEIAKRLGVEAEAVSTEWDGIIVGLLTKKYDIVLGSLSITEERKEKVDFVQYYTSGAGIIVPKDSDIQSAEDLKGANVGVGLGTTYEEKAIELGAEVKTYSSSVDAFSDMINGRVDGVISDQLLAAYGIKQKDYPFKIVGSKLFVDPCGIAVRKDDEELRAEIGIIMEDMRQDGTYEEISKKWFDMDIR</sequence>
<gene>
    <name evidence="8" type="ORF">E2636_15755</name>
</gene>
<dbReference type="KEGG" id="panc:E2636_15755"/>
<evidence type="ECO:0000313" key="9">
    <source>
        <dbReference type="Proteomes" id="UP000294292"/>
    </source>
</evidence>
<evidence type="ECO:0000256" key="5">
    <source>
        <dbReference type="SAM" id="SignalP"/>
    </source>
</evidence>
<dbReference type="GO" id="GO:0016020">
    <property type="term" value="C:membrane"/>
    <property type="evidence" value="ECO:0007669"/>
    <property type="project" value="InterPro"/>
</dbReference>
<evidence type="ECO:0000256" key="2">
    <source>
        <dbReference type="ARBA" id="ARBA00010333"/>
    </source>
</evidence>
<dbReference type="Gene3D" id="3.40.190.10">
    <property type="entry name" value="Periplasmic binding protein-like II"/>
    <property type="match status" value="2"/>
</dbReference>
<comment type="similarity">
    <text evidence="2 4">Belongs to the bacterial solute-binding protein 3 family.</text>
</comment>
<comment type="subcellular location">
    <subcellularLocation>
        <location evidence="1">Cell envelope</location>
    </subcellularLocation>
</comment>
<dbReference type="PROSITE" id="PS01039">
    <property type="entry name" value="SBP_BACTERIAL_3"/>
    <property type="match status" value="1"/>
</dbReference>
<dbReference type="AlphaFoldDB" id="A0A4P7A0W7"/>
<evidence type="ECO:0000313" key="8">
    <source>
        <dbReference type="EMBL" id="QBP42511.1"/>
    </source>
</evidence>
<protein>
    <submittedName>
        <fullName evidence="8">Transporter substrate-binding domain-containing protein</fullName>
    </submittedName>
</protein>
<organism evidence="8 9">
    <name type="scientific">Paenisporosarcina antarctica</name>
    <dbReference type="NCBI Taxonomy" id="417367"/>
    <lineage>
        <taxon>Bacteria</taxon>
        <taxon>Bacillati</taxon>
        <taxon>Bacillota</taxon>
        <taxon>Bacilli</taxon>
        <taxon>Bacillales</taxon>
        <taxon>Caryophanaceae</taxon>
        <taxon>Paenisporosarcina</taxon>
    </lineage>
</organism>
<accession>A0A4P7A0W7</accession>
<evidence type="ECO:0000256" key="4">
    <source>
        <dbReference type="RuleBase" id="RU003744"/>
    </source>
</evidence>
<evidence type="ECO:0000259" key="6">
    <source>
        <dbReference type="SMART" id="SM00062"/>
    </source>
</evidence>
<dbReference type="OrthoDB" id="8613538at2"/>
<evidence type="ECO:0000259" key="7">
    <source>
        <dbReference type="SMART" id="SM00079"/>
    </source>
</evidence>
<keyword evidence="3 5" id="KW-0732">Signal</keyword>
<dbReference type="SMART" id="SM00079">
    <property type="entry name" value="PBPe"/>
    <property type="match status" value="1"/>
</dbReference>
<feature type="domain" description="Solute-binding protein family 3/N-terminal" evidence="6">
    <location>
        <begin position="50"/>
        <end position="266"/>
    </location>
</feature>
<feature type="domain" description="Ionotropic glutamate receptor C-terminal" evidence="7">
    <location>
        <begin position="50"/>
        <end position="265"/>
    </location>
</feature>
<name>A0A4P7A0W7_9BACL</name>
<dbReference type="PANTHER" id="PTHR35936:SF19">
    <property type="entry name" value="AMINO-ACID-BINDING PROTEIN YXEM-RELATED"/>
    <property type="match status" value="1"/>
</dbReference>
<dbReference type="SUPFAM" id="SSF53850">
    <property type="entry name" value="Periplasmic binding protein-like II"/>
    <property type="match status" value="1"/>
</dbReference>
<dbReference type="EMBL" id="CP038015">
    <property type="protein sequence ID" value="QBP42511.1"/>
    <property type="molecule type" value="Genomic_DNA"/>
</dbReference>
<reference evidence="8 9" key="1">
    <citation type="submission" date="2019-03" db="EMBL/GenBank/DDBJ databases">
        <title>Complete genome sequence of Paenisporosarcina antarctica CGMCC 1.6503T.</title>
        <authorList>
            <person name="Rong J.-C."/>
            <person name="Chi N.-Y."/>
            <person name="Zhang Q.-F."/>
        </authorList>
    </citation>
    <scope>NUCLEOTIDE SEQUENCE [LARGE SCALE GENOMIC DNA]</scope>
    <source>
        <strain evidence="8 9">CGMCC 1.6503</strain>
    </source>
</reference>
<keyword evidence="9" id="KW-1185">Reference proteome</keyword>
<dbReference type="GO" id="GO:0030313">
    <property type="term" value="C:cell envelope"/>
    <property type="evidence" value="ECO:0007669"/>
    <property type="project" value="UniProtKB-SubCell"/>
</dbReference>
<dbReference type="InterPro" id="IPR001638">
    <property type="entry name" value="Solute-binding_3/MltF_N"/>
</dbReference>
<feature type="signal peptide" evidence="5">
    <location>
        <begin position="1"/>
        <end position="21"/>
    </location>
</feature>
<evidence type="ECO:0000256" key="1">
    <source>
        <dbReference type="ARBA" id="ARBA00004196"/>
    </source>
</evidence>
<dbReference type="SMART" id="SM00062">
    <property type="entry name" value="PBPb"/>
    <property type="match status" value="1"/>
</dbReference>
<proteinExistence type="inferred from homology"/>
<dbReference type="RefSeq" id="WP_134211059.1">
    <property type="nucleotide sequence ID" value="NZ_CP038015.1"/>
</dbReference>
<dbReference type="GO" id="GO:0015276">
    <property type="term" value="F:ligand-gated monoatomic ion channel activity"/>
    <property type="evidence" value="ECO:0007669"/>
    <property type="project" value="InterPro"/>
</dbReference>
<feature type="chain" id="PRO_5038380346" evidence="5">
    <location>
        <begin position="22"/>
        <end position="268"/>
    </location>
</feature>
<dbReference type="PROSITE" id="PS51257">
    <property type="entry name" value="PROKAR_LIPOPROTEIN"/>
    <property type="match status" value="1"/>
</dbReference>